<name>A0AAW5TNC7_9LACT</name>
<comment type="caution">
    <text evidence="1">The sequence shown here is derived from an EMBL/GenBank/DDBJ whole genome shotgun (WGS) entry which is preliminary data.</text>
</comment>
<protein>
    <submittedName>
        <fullName evidence="1">Uncharacterized protein</fullName>
    </submittedName>
</protein>
<dbReference type="AlphaFoldDB" id="A0AAW5TNC7"/>
<evidence type="ECO:0000313" key="1">
    <source>
        <dbReference type="EMBL" id="MCW2280228.1"/>
    </source>
</evidence>
<organism evidence="1 2">
    <name type="scientific">Lactococcus lactis</name>
    <dbReference type="NCBI Taxonomy" id="1358"/>
    <lineage>
        <taxon>Bacteria</taxon>
        <taxon>Bacillati</taxon>
        <taxon>Bacillota</taxon>
        <taxon>Bacilli</taxon>
        <taxon>Lactobacillales</taxon>
        <taxon>Streptococcaceae</taxon>
        <taxon>Lactococcus</taxon>
    </lineage>
</organism>
<dbReference type="RefSeq" id="WP_264653793.1">
    <property type="nucleotide sequence ID" value="NZ_JAOQNN010000001.1"/>
</dbReference>
<proteinExistence type="predicted"/>
<accession>A0AAW5TNC7</accession>
<gene>
    <name evidence="1" type="ORF">M2256_000686</name>
</gene>
<sequence>MVALKYYLRENKNWSIRELAEEAAWCQEKKRPSLGVILYFENAIRIIKGENIAASQPRKTYEYKNIVQALKCSVMSWWRNR</sequence>
<dbReference type="Proteomes" id="UP001207687">
    <property type="component" value="Unassembled WGS sequence"/>
</dbReference>
<reference evidence="1" key="1">
    <citation type="submission" date="2023-08" db="EMBL/GenBank/DDBJ databases">
        <title>Genomic analyses of the natural microbiome of Caenorhabditis elegans.</title>
        <authorList>
            <person name="Samuel B."/>
        </authorList>
    </citation>
    <scope>NUCLEOTIDE SEQUENCE</scope>
    <source>
        <strain evidence="1">BIGb0220</strain>
    </source>
</reference>
<evidence type="ECO:0000313" key="2">
    <source>
        <dbReference type="Proteomes" id="UP001207687"/>
    </source>
</evidence>
<dbReference type="EMBL" id="JAOQNN010000001">
    <property type="protein sequence ID" value="MCW2280228.1"/>
    <property type="molecule type" value="Genomic_DNA"/>
</dbReference>